<dbReference type="EMBL" id="AZEF01000027">
    <property type="protein sequence ID" value="KRL01396.1"/>
    <property type="molecule type" value="Genomic_DNA"/>
</dbReference>
<dbReference type="STRING" id="1423731.FC81_GL001541"/>
<keyword evidence="2" id="KW-1185">Reference proteome</keyword>
<accession>A0A0R1M700</accession>
<dbReference type="OrthoDB" id="2146119at2"/>
<evidence type="ECO:0000313" key="1">
    <source>
        <dbReference type="EMBL" id="KRL01396.1"/>
    </source>
</evidence>
<dbReference type="PATRIC" id="fig|1423731.3.peg.1581"/>
<reference evidence="1 2" key="1">
    <citation type="journal article" date="2015" name="Genome Announc.">
        <title>Expanding the biotechnology potential of lactobacilli through comparative genomics of 213 strains and associated genera.</title>
        <authorList>
            <person name="Sun Z."/>
            <person name="Harris H.M."/>
            <person name="McCann A."/>
            <person name="Guo C."/>
            <person name="Argimon S."/>
            <person name="Zhang W."/>
            <person name="Yang X."/>
            <person name="Jeffery I.B."/>
            <person name="Cooney J.C."/>
            <person name="Kagawa T.F."/>
            <person name="Liu W."/>
            <person name="Song Y."/>
            <person name="Salvetti E."/>
            <person name="Wrobel A."/>
            <person name="Rasinkangas P."/>
            <person name="Parkhill J."/>
            <person name="Rea M.C."/>
            <person name="O'Sullivan O."/>
            <person name="Ritari J."/>
            <person name="Douillard F.P."/>
            <person name="Paul Ross R."/>
            <person name="Yang R."/>
            <person name="Briner A.E."/>
            <person name="Felis G.E."/>
            <person name="de Vos W.M."/>
            <person name="Barrangou R."/>
            <person name="Klaenhammer T.R."/>
            <person name="Caufield P.W."/>
            <person name="Cui Y."/>
            <person name="Zhang H."/>
            <person name="O'Toole P.W."/>
        </authorList>
    </citation>
    <scope>NUCLEOTIDE SEQUENCE [LARGE SCALE GENOMIC DNA]</scope>
    <source>
        <strain evidence="1 2">DSM 19910</strain>
    </source>
</reference>
<evidence type="ECO:0000313" key="2">
    <source>
        <dbReference type="Proteomes" id="UP000051621"/>
    </source>
</evidence>
<sequence>MRFFILIILLIIVLLIFFISKRILRQKALTILQAKNKKITDKAVSNSLAQLSTEWLDDYSSEINNSRLLASIWGKGVTVFEYILPAQKATKKELEQFRQNLNAQLALYAQKNSIFHFEKTPAFLISDLWFLTSSIHIEVACISNQQTLDYLGDIDKLEG</sequence>
<dbReference type="AlphaFoldDB" id="A0A0R1M700"/>
<dbReference type="RefSeq" id="WP_057744908.1">
    <property type="nucleotide sequence ID" value="NZ_AZEF01000027.1"/>
</dbReference>
<name>A0A0R1M700_9LACO</name>
<protein>
    <submittedName>
        <fullName evidence="1">Uncharacterized protein</fullName>
    </submittedName>
</protein>
<gene>
    <name evidence="1" type="ORF">FC81_GL001541</name>
</gene>
<organism evidence="1 2">
    <name type="scientific">Liquorilactobacillus capillatus DSM 19910</name>
    <dbReference type="NCBI Taxonomy" id="1423731"/>
    <lineage>
        <taxon>Bacteria</taxon>
        <taxon>Bacillati</taxon>
        <taxon>Bacillota</taxon>
        <taxon>Bacilli</taxon>
        <taxon>Lactobacillales</taxon>
        <taxon>Lactobacillaceae</taxon>
        <taxon>Liquorilactobacillus</taxon>
    </lineage>
</organism>
<proteinExistence type="predicted"/>
<dbReference type="Proteomes" id="UP000051621">
    <property type="component" value="Unassembled WGS sequence"/>
</dbReference>
<comment type="caution">
    <text evidence="1">The sequence shown here is derived from an EMBL/GenBank/DDBJ whole genome shotgun (WGS) entry which is preliminary data.</text>
</comment>